<evidence type="ECO:0000313" key="2">
    <source>
        <dbReference type="EMBL" id="GHP10136.1"/>
    </source>
</evidence>
<comment type="caution">
    <text evidence="2">The sequence shown here is derived from an EMBL/GenBank/DDBJ whole genome shotgun (WGS) entry which is preliminary data.</text>
</comment>
<organism evidence="2 3">
    <name type="scientific">Pycnococcus provasolii</name>
    <dbReference type="NCBI Taxonomy" id="41880"/>
    <lineage>
        <taxon>Eukaryota</taxon>
        <taxon>Viridiplantae</taxon>
        <taxon>Chlorophyta</taxon>
        <taxon>Pseudoscourfieldiophyceae</taxon>
        <taxon>Pseudoscourfieldiales</taxon>
        <taxon>Pycnococcaceae</taxon>
        <taxon>Pycnococcus</taxon>
    </lineage>
</organism>
<reference evidence="2" key="1">
    <citation type="submission" date="2020-10" db="EMBL/GenBank/DDBJ databases">
        <title>Unveiling of a novel bifunctional photoreceptor, Dualchrome1, isolated from a cosmopolitan green alga.</title>
        <authorList>
            <person name="Suzuki S."/>
            <person name="Kawachi M."/>
        </authorList>
    </citation>
    <scope>NUCLEOTIDE SEQUENCE</scope>
    <source>
        <strain evidence="2">NIES 2893</strain>
    </source>
</reference>
<keyword evidence="1" id="KW-0812">Transmembrane</keyword>
<dbReference type="Proteomes" id="UP000660262">
    <property type="component" value="Unassembled WGS sequence"/>
</dbReference>
<evidence type="ECO:0000313" key="3">
    <source>
        <dbReference type="Proteomes" id="UP000660262"/>
    </source>
</evidence>
<evidence type="ECO:0000256" key="1">
    <source>
        <dbReference type="SAM" id="Phobius"/>
    </source>
</evidence>
<protein>
    <submittedName>
        <fullName evidence="2">Uncharacterized protein</fullName>
    </submittedName>
</protein>
<keyword evidence="1" id="KW-1133">Transmembrane helix</keyword>
<accession>A0A830HRL7</accession>
<feature type="transmembrane region" description="Helical" evidence="1">
    <location>
        <begin position="125"/>
        <end position="145"/>
    </location>
</feature>
<name>A0A830HRL7_9CHLO</name>
<keyword evidence="1" id="KW-0472">Membrane</keyword>
<dbReference type="EMBL" id="BNJQ01000028">
    <property type="protein sequence ID" value="GHP10136.1"/>
    <property type="molecule type" value="Genomic_DNA"/>
</dbReference>
<keyword evidence="3" id="KW-1185">Reference proteome</keyword>
<proteinExistence type="predicted"/>
<dbReference type="AlphaFoldDB" id="A0A830HRL7"/>
<sequence>MGGERFPPATLSGFDAADGAGCVCRGFEHIACGDRGASFYQEHVDEVVLNCPKTTEQQTCSRDCTQPLEVLYVHYLECPARKQTEGYKLYTQATNTCGVSHAALGAMMDNCEKHDHTHNHITQDVFLGLSITAVAVVFVAIALLWRKVAILESGNQALLRNKLDSSSGAATASGDNQL</sequence>
<gene>
    <name evidence="2" type="ORF">PPROV_000886800</name>
</gene>